<dbReference type="Pfam" id="PF01535">
    <property type="entry name" value="PPR"/>
    <property type="match status" value="5"/>
</dbReference>
<dbReference type="OrthoDB" id="185373at2759"/>
<evidence type="ECO:0000313" key="4">
    <source>
        <dbReference type="EMBL" id="KZV54308.1"/>
    </source>
</evidence>
<dbReference type="GO" id="GO:0009451">
    <property type="term" value="P:RNA modification"/>
    <property type="evidence" value="ECO:0007669"/>
    <property type="project" value="InterPro"/>
</dbReference>
<keyword evidence="5" id="KW-1185">Reference proteome</keyword>
<name>A0A2Z7DA99_9LAMI</name>
<dbReference type="InterPro" id="IPR002885">
    <property type="entry name" value="PPR_rpt"/>
</dbReference>
<feature type="domain" description="ABC1 atypical kinase-like" evidence="3">
    <location>
        <begin position="719"/>
        <end position="976"/>
    </location>
</feature>
<protein>
    <recommendedName>
        <fullName evidence="3">ABC1 atypical kinase-like domain-containing protein</fullName>
    </recommendedName>
</protein>
<dbReference type="SUPFAM" id="SSF48452">
    <property type="entry name" value="TPR-like"/>
    <property type="match status" value="1"/>
</dbReference>
<proteinExistence type="predicted"/>
<dbReference type="InterPro" id="IPR046848">
    <property type="entry name" value="E_motif"/>
</dbReference>
<keyword evidence="1" id="KW-0677">Repeat</keyword>
<dbReference type="InterPro" id="IPR004147">
    <property type="entry name" value="ABC1_dom"/>
</dbReference>
<feature type="repeat" description="PPR" evidence="2">
    <location>
        <begin position="341"/>
        <end position="371"/>
    </location>
</feature>
<gene>
    <name evidence="4" type="ORF">F511_32086</name>
</gene>
<dbReference type="GO" id="GO:0003723">
    <property type="term" value="F:RNA binding"/>
    <property type="evidence" value="ECO:0007669"/>
    <property type="project" value="InterPro"/>
</dbReference>
<dbReference type="FunFam" id="1.25.40.10:FF:000989">
    <property type="entry name" value="Pentatricopeptide repeat-containing protein At1g31430"/>
    <property type="match status" value="1"/>
</dbReference>
<dbReference type="InterPro" id="IPR045307">
    <property type="entry name" value="ADCK1_dom"/>
</dbReference>
<dbReference type="InterPro" id="IPR011009">
    <property type="entry name" value="Kinase-like_dom_sf"/>
</dbReference>
<feature type="repeat" description="PPR" evidence="2">
    <location>
        <begin position="139"/>
        <end position="173"/>
    </location>
</feature>
<dbReference type="InterPro" id="IPR011990">
    <property type="entry name" value="TPR-like_helical_dom_sf"/>
</dbReference>
<dbReference type="SUPFAM" id="SSF56112">
    <property type="entry name" value="Protein kinase-like (PK-like)"/>
    <property type="match status" value="1"/>
</dbReference>
<sequence length="1128" mass="127113">MAARSLWRASTKLVLTATVGGGAVFGAAAIAKSEDPASALKLSTAVPMRLLRDAFTAATIAFGIQFSTIATTSKTFTKKAYLDLLKNCKSMHHFKEVQAQIFILGLHPNINILHKLISFSSATNLAYAEKLFIRIEIPTLFIYNVMIKACAKVGSYKKSVRFFDELRLHGLIPDNYTYPFVFKALGGLRVVLDGEKIHGFVMKTGDVYDPYVCNSVLDMYGELGCVESLRKMFDEMPLRDLISWNILISGLVRSNKLEEAIDIYMRMTLDRSVKPDEATIVSTLSACTSLKRLDLGREIHDYVRGQTGLTVIIGNALLDMYAKCGCLDMARGIFDTMHEKNVFCWTSMVSAYVKCGQLDEATSLFERAPVRDLILWTTMINGYIQFNKFEKAMVLFRSMQMDRVKPDKYTLVALLTGCAQSGALEQGEWIHSYIEETGIKIDVVVGTALIEMYAKCGILDMSLKIFYHMNQKDTASWTAVICAFAMNGSTDRALQLYSEMIHAGIKPDDITFIGVLNACSHGGLVEEGRRYFDSMSKVYRIEPKLEHYGCLIDLLGRAGLLKEAEDVINKVSTKDNKLIYPLYGALLSACRNYENVDIGERIANRILEIGSCDSSNHMLLAHIYASACRWDDATKVRRKMTTTGHKKVPGCNYEYSLWGLAEDSIEWANIKREVHTRSALKLQELCFKNGGIYIKLGQHISQLEYLVPDEYVQIMRQSMLNRCPVSSYDQVCDVVKKELGGMPDELFDEFDPVPIASASLAQVHVAVTHDGHKVAVKVQHTHMLDTAAADYATVELIVNTLHWLFPSFDYRWLTDEMRESLPKELDFLIEGKNSEKCMDNFRRFSPHISEYVYAPKVFWSLSTSKLLVMEFIDGAQINDLRTIQKLGMSPSDVSKLLSHSFAEMMFKHGFVHCDPHAANVLVRPLPSGNRSIFGKKIPQLVLLDHGLYKELDFSTRINYASLWKGLVFSDARAIKENCAKLGAGEDLYALFAGILTLKPWNKVVDPALDHLVVQGTESDHSELQMYASLYFSQINELLRRLPRVILLMLKTNDCLRAVNRSLMQGSSLETFLIVGRISSEAVIESQLLQSNSFLTRVRVWFEECLLDARLFAMHMALWVLKLQKALTF</sequence>
<dbReference type="PANTHER" id="PTHR47926">
    <property type="entry name" value="PENTATRICOPEPTIDE REPEAT-CONTAINING PROTEIN"/>
    <property type="match status" value="1"/>
</dbReference>
<dbReference type="InterPro" id="IPR046960">
    <property type="entry name" value="PPR_At4g14850-like_plant"/>
</dbReference>
<evidence type="ECO:0000256" key="2">
    <source>
        <dbReference type="PROSITE-ProRule" id="PRU00708"/>
    </source>
</evidence>
<dbReference type="FunFam" id="1.25.40.10:FF:000427">
    <property type="entry name" value="Pentatricopeptide repeat-containing protein chloroplastic"/>
    <property type="match status" value="1"/>
</dbReference>
<dbReference type="CDD" id="cd13969">
    <property type="entry name" value="ADCK1-like"/>
    <property type="match status" value="1"/>
</dbReference>
<evidence type="ECO:0000259" key="3">
    <source>
        <dbReference type="Pfam" id="PF03109"/>
    </source>
</evidence>
<dbReference type="AlphaFoldDB" id="A0A2Z7DA99"/>
<dbReference type="PANTHER" id="PTHR47926:SF489">
    <property type="entry name" value="PENTATRICOPEPTIDE REPEAT-CONTAINING PROTEIN"/>
    <property type="match status" value="1"/>
</dbReference>
<accession>A0A2Z7DA99</accession>
<dbReference type="Proteomes" id="UP000250235">
    <property type="component" value="Unassembled WGS sequence"/>
</dbReference>
<organism evidence="4 5">
    <name type="scientific">Dorcoceras hygrometricum</name>
    <dbReference type="NCBI Taxonomy" id="472368"/>
    <lineage>
        <taxon>Eukaryota</taxon>
        <taxon>Viridiplantae</taxon>
        <taxon>Streptophyta</taxon>
        <taxon>Embryophyta</taxon>
        <taxon>Tracheophyta</taxon>
        <taxon>Spermatophyta</taxon>
        <taxon>Magnoliopsida</taxon>
        <taxon>eudicotyledons</taxon>
        <taxon>Gunneridae</taxon>
        <taxon>Pentapetalae</taxon>
        <taxon>asterids</taxon>
        <taxon>lamiids</taxon>
        <taxon>Lamiales</taxon>
        <taxon>Gesneriaceae</taxon>
        <taxon>Didymocarpoideae</taxon>
        <taxon>Trichosporeae</taxon>
        <taxon>Loxocarpinae</taxon>
        <taxon>Dorcoceras</taxon>
    </lineage>
</organism>
<dbReference type="FunFam" id="1.25.40.10:FF:000348">
    <property type="entry name" value="Pentatricopeptide repeat-containing protein chloroplastic"/>
    <property type="match status" value="1"/>
</dbReference>
<dbReference type="Pfam" id="PF20431">
    <property type="entry name" value="E_motif"/>
    <property type="match status" value="1"/>
</dbReference>
<dbReference type="Pfam" id="PF13041">
    <property type="entry name" value="PPR_2"/>
    <property type="match status" value="4"/>
</dbReference>
<dbReference type="PROSITE" id="PS51375">
    <property type="entry name" value="PPR"/>
    <property type="match status" value="5"/>
</dbReference>
<dbReference type="EMBL" id="KQ989543">
    <property type="protein sequence ID" value="KZV54308.1"/>
    <property type="molecule type" value="Genomic_DNA"/>
</dbReference>
<feature type="repeat" description="PPR" evidence="2">
    <location>
        <begin position="372"/>
        <end position="406"/>
    </location>
</feature>
<evidence type="ECO:0000313" key="5">
    <source>
        <dbReference type="Proteomes" id="UP000250235"/>
    </source>
</evidence>
<feature type="repeat" description="PPR" evidence="2">
    <location>
        <begin position="473"/>
        <end position="507"/>
    </location>
</feature>
<dbReference type="NCBIfam" id="TIGR00756">
    <property type="entry name" value="PPR"/>
    <property type="match status" value="5"/>
</dbReference>
<evidence type="ECO:0000256" key="1">
    <source>
        <dbReference type="ARBA" id="ARBA00022737"/>
    </source>
</evidence>
<dbReference type="Gene3D" id="1.25.40.10">
    <property type="entry name" value="Tetratricopeptide repeat domain"/>
    <property type="match status" value="4"/>
</dbReference>
<reference evidence="4 5" key="1">
    <citation type="journal article" date="2015" name="Proc. Natl. Acad. Sci. U.S.A.">
        <title>The resurrection genome of Boea hygrometrica: A blueprint for survival of dehydration.</title>
        <authorList>
            <person name="Xiao L."/>
            <person name="Yang G."/>
            <person name="Zhang L."/>
            <person name="Yang X."/>
            <person name="Zhao S."/>
            <person name="Ji Z."/>
            <person name="Zhou Q."/>
            <person name="Hu M."/>
            <person name="Wang Y."/>
            <person name="Chen M."/>
            <person name="Xu Y."/>
            <person name="Jin H."/>
            <person name="Xiao X."/>
            <person name="Hu G."/>
            <person name="Bao F."/>
            <person name="Hu Y."/>
            <person name="Wan P."/>
            <person name="Li L."/>
            <person name="Deng X."/>
            <person name="Kuang T."/>
            <person name="Xiang C."/>
            <person name="Zhu J.K."/>
            <person name="Oliver M.J."/>
            <person name="He Y."/>
        </authorList>
    </citation>
    <scope>NUCLEOTIDE SEQUENCE [LARGE SCALE GENOMIC DNA]</scope>
    <source>
        <strain evidence="5">cv. XS01</strain>
    </source>
</reference>
<dbReference type="Pfam" id="PF03109">
    <property type="entry name" value="ABC1"/>
    <property type="match status" value="1"/>
</dbReference>
<feature type="repeat" description="PPR" evidence="2">
    <location>
        <begin position="240"/>
        <end position="275"/>
    </location>
</feature>